<evidence type="ECO:0000256" key="1">
    <source>
        <dbReference type="SAM" id="MobiDB-lite"/>
    </source>
</evidence>
<reference evidence="2 3" key="1">
    <citation type="submission" date="2023-10" db="EMBL/GenBank/DDBJ databases">
        <title>Genome-Wide Identification Analysis in wild type Solanum Pinnatisectum Reveals Some Genes Defensing Phytophthora Infestans.</title>
        <authorList>
            <person name="Sun C."/>
        </authorList>
    </citation>
    <scope>NUCLEOTIDE SEQUENCE [LARGE SCALE GENOMIC DNA]</scope>
    <source>
        <strain evidence="2">LQN</strain>
        <tissue evidence="2">Leaf</tissue>
    </source>
</reference>
<dbReference type="EMBL" id="JAWPEI010000011">
    <property type="protein sequence ID" value="KAK4709783.1"/>
    <property type="molecule type" value="Genomic_DNA"/>
</dbReference>
<gene>
    <name evidence="2" type="ORF">R3W88_004296</name>
</gene>
<sequence length="244" mass="27328">MHPLSQNEAFDNSENGGKSFNTETNQISFTNELASQPWTNLIEMKNENEKPYNLVDIPMYDKTGLPQNHLKSYLDWLASIGQGNEFNMILFVDMVNDFINQYGPPNSASKGCGLLKSKSIESPEGMKGNESQKKVAESTLGHYCLNEAQSRNKGKTIVTEASNVPPLVPEARKAQIVIPLIDMIRNLQPKPREIHLHPLNPAKQCAFHLGMLGHTTDECQCLKEEIQKLLDSGMIIQRHLEPTS</sequence>
<feature type="region of interest" description="Disordered" evidence="1">
    <location>
        <begin position="1"/>
        <end position="23"/>
    </location>
</feature>
<organism evidence="2 3">
    <name type="scientific">Solanum pinnatisectum</name>
    <name type="common">tansyleaf nightshade</name>
    <dbReference type="NCBI Taxonomy" id="50273"/>
    <lineage>
        <taxon>Eukaryota</taxon>
        <taxon>Viridiplantae</taxon>
        <taxon>Streptophyta</taxon>
        <taxon>Embryophyta</taxon>
        <taxon>Tracheophyta</taxon>
        <taxon>Spermatophyta</taxon>
        <taxon>Magnoliopsida</taxon>
        <taxon>eudicotyledons</taxon>
        <taxon>Gunneridae</taxon>
        <taxon>Pentapetalae</taxon>
        <taxon>asterids</taxon>
        <taxon>lamiids</taxon>
        <taxon>Solanales</taxon>
        <taxon>Solanaceae</taxon>
        <taxon>Solanoideae</taxon>
        <taxon>Solaneae</taxon>
        <taxon>Solanum</taxon>
    </lineage>
</organism>
<dbReference type="AlphaFoldDB" id="A0AAV9KA69"/>
<name>A0AAV9KA69_9SOLN</name>
<protein>
    <submittedName>
        <fullName evidence="2">Uncharacterized protein</fullName>
    </submittedName>
</protein>
<proteinExistence type="predicted"/>
<evidence type="ECO:0000313" key="2">
    <source>
        <dbReference type="EMBL" id="KAK4709783.1"/>
    </source>
</evidence>
<accession>A0AAV9KA69</accession>
<keyword evidence="3" id="KW-1185">Reference proteome</keyword>
<comment type="caution">
    <text evidence="2">The sequence shown here is derived from an EMBL/GenBank/DDBJ whole genome shotgun (WGS) entry which is preliminary data.</text>
</comment>
<dbReference type="Proteomes" id="UP001311915">
    <property type="component" value="Unassembled WGS sequence"/>
</dbReference>
<evidence type="ECO:0000313" key="3">
    <source>
        <dbReference type="Proteomes" id="UP001311915"/>
    </source>
</evidence>